<sequence>MVRPKSAELFISVVGRFVLGVRRHSFPLFGVRRPLPPPPPVGSVVELTDQLSTILRENLETPVIGQSGTGLMGVRFNGGRTGR</sequence>
<comment type="caution">
    <text evidence="1">The sequence shown here is derived from an EMBL/GenBank/DDBJ whole genome shotgun (WGS) entry which is preliminary data.</text>
</comment>
<dbReference type="Proteomes" id="UP001642483">
    <property type="component" value="Unassembled WGS sequence"/>
</dbReference>
<reference evidence="1 2" key="1">
    <citation type="submission" date="2024-02" db="EMBL/GenBank/DDBJ databases">
        <authorList>
            <person name="Daric V."/>
            <person name="Darras S."/>
        </authorList>
    </citation>
    <scope>NUCLEOTIDE SEQUENCE [LARGE SCALE GENOMIC DNA]</scope>
</reference>
<proteinExistence type="predicted"/>
<protein>
    <submittedName>
        <fullName evidence="1">Uncharacterized protein</fullName>
    </submittedName>
</protein>
<dbReference type="EMBL" id="CAWYQH010000098">
    <property type="protein sequence ID" value="CAK8685046.1"/>
    <property type="molecule type" value="Genomic_DNA"/>
</dbReference>
<accession>A0ABP0FZM3</accession>
<keyword evidence="2" id="KW-1185">Reference proteome</keyword>
<evidence type="ECO:0000313" key="2">
    <source>
        <dbReference type="Proteomes" id="UP001642483"/>
    </source>
</evidence>
<evidence type="ECO:0000313" key="1">
    <source>
        <dbReference type="EMBL" id="CAK8685046.1"/>
    </source>
</evidence>
<organism evidence="1 2">
    <name type="scientific">Clavelina lepadiformis</name>
    <name type="common">Light-bulb sea squirt</name>
    <name type="synonym">Ascidia lepadiformis</name>
    <dbReference type="NCBI Taxonomy" id="159417"/>
    <lineage>
        <taxon>Eukaryota</taxon>
        <taxon>Metazoa</taxon>
        <taxon>Chordata</taxon>
        <taxon>Tunicata</taxon>
        <taxon>Ascidiacea</taxon>
        <taxon>Aplousobranchia</taxon>
        <taxon>Clavelinidae</taxon>
        <taxon>Clavelina</taxon>
    </lineage>
</organism>
<name>A0ABP0FZM3_CLALP</name>
<gene>
    <name evidence="1" type="ORF">CVLEPA_LOCUS16205</name>
</gene>